<organism evidence="4 5">
    <name type="scientific">Streptomyces caeruleatus</name>
    <dbReference type="NCBI Taxonomy" id="661399"/>
    <lineage>
        <taxon>Bacteria</taxon>
        <taxon>Bacillati</taxon>
        <taxon>Actinomycetota</taxon>
        <taxon>Actinomycetes</taxon>
        <taxon>Kitasatosporales</taxon>
        <taxon>Streptomycetaceae</taxon>
        <taxon>Streptomyces</taxon>
    </lineage>
</organism>
<dbReference type="InterPro" id="IPR046675">
    <property type="entry name" value="DUF6545"/>
</dbReference>
<feature type="transmembrane region" description="Helical" evidence="2">
    <location>
        <begin position="140"/>
        <end position="165"/>
    </location>
</feature>
<dbReference type="Pfam" id="PF20182">
    <property type="entry name" value="DUF6545"/>
    <property type="match status" value="1"/>
</dbReference>
<feature type="compositionally biased region" description="Basic and acidic residues" evidence="1">
    <location>
        <begin position="380"/>
        <end position="390"/>
    </location>
</feature>
<dbReference type="Proteomes" id="UP000053429">
    <property type="component" value="Unassembled WGS sequence"/>
</dbReference>
<dbReference type="InterPro" id="IPR050039">
    <property type="entry name" value="MAB_1171c-like"/>
</dbReference>
<dbReference type="NCBIfam" id="NF042915">
    <property type="entry name" value="MAB_1171c_fam"/>
    <property type="match status" value="1"/>
</dbReference>
<feature type="compositionally biased region" description="Basic and acidic residues" evidence="1">
    <location>
        <begin position="304"/>
        <end position="319"/>
    </location>
</feature>
<dbReference type="AlphaFoldDB" id="A0A117RL40"/>
<feature type="region of interest" description="Disordered" evidence="1">
    <location>
        <begin position="303"/>
        <end position="322"/>
    </location>
</feature>
<comment type="caution">
    <text evidence="4">The sequence shown here is derived from an EMBL/GenBank/DDBJ whole genome shotgun (WGS) entry which is preliminary data.</text>
</comment>
<accession>A0A117RL40</accession>
<proteinExistence type="predicted"/>
<feature type="transmembrane region" description="Helical" evidence="2">
    <location>
        <begin position="40"/>
        <end position="62"/>
    </location>
</feature>
<evidence type="ECO:0000313" key="4">
    <source>
        <dbReference type="EMBL" id="KUN96765.1"/>
    </source>
</evidence>
<feature type="transmembrane region" description="Helical" evidence="2">
    <location>
        <begin position="74"/>
        <end position="95"/>
    </location>
</feature>
<feature type="transmembrane region" description="Helical" evidence="2">
    <location>
        <begin position="177"/>
        <end position="198"/>
    </location>
</feature>
<gene>
    <name evidence="4" type="ORF">AQJ67_31775</name>
</gene>
<reference evidence="4 5" key="1">
    <citation type="submission" date="2015-10" db="EMBL/GenBank/DDBJ databases">
        <title>Draft genome sequence of Streptomyces caeruleatus NRRL B-24802, type strain for the species Streptomyces caeruleatus.</title>
        <authorList>
            <person name="Ruckert C."/>
            <person name="Winkler A."/>
            <person name="Kalinowski J."/>
            <person name="Kampfer P."/>
            <person name="Glaeser S."/>
        </authorList>
    </citation>
    <scope>NUCLEOTIDE SEQUENCE [LARGE SCALE GENOMIC DNA]</scope>
    <source>
        <strain evidence="4 5">NRRL B-24802</strain>
    </source>
</reference>
<sequence length="390" mass="42337">MRTDLDSAARLVEDVGTAAVWGAVLLRIPSVRHDRRQRGLCLAVVAAAAAMALRLGPVGGAIDLVTDDPRTTQLAMHLFGAFSAVVVLDFLLTVSGAGPRRALLHIIGGACLLTLVYLDVSAAPHTEDVIGPHGAPEPSLVFWLTLICMHLVADGSCVMVCWRYSRRGTDGPSRTSLLLFGLGTTFAGLFWGWDLVYIEVRSPWIPALLSLTMGLHGLLRAASIAVPTLLDARRAVGDVKVLCRLAPLWRDLIVAVPSVALYEPRHPLLEIYWPRGPRNLIVYRKIVEIRDAILDLRAYVPPDSAERGSPADRDGRGTGEADADAVARMLHSARRAKLAGRPPREHSARPVQPACADVAAETAFLTRVAAAYRRPRPRRSRPERDTSRVG</sequence>
<name>A0A117RL40_9ACTN</name>
<keyword evidence="2" id="KW-0812">Transmembrane</keyword>
<dbReference type="OrthoDB" id="3685619at2"/>
<keyword evidence="2" id="KW-1133">Transmembrane helix</keyword>
<feature type="region of interest" description="Disordered" evidence="1">
    <location>
        <begin position="369"/>
        <end position="390"/>
    </location>
</feature>
<evidence type="ECO:0000256" key="2">
    <source>
        <dbReference type="SAM" id="Phobius"/>
    </source>
</evidence>
<feature type="domain" description="DUF6545" evidence="3">
    <location>
        <begin position="242"/>
        <end position="374"/>
    </location>
</feature>
<dbReference type="EMBL" id="LMWY01000043">
    <property type="protein sequence ID" value="KUN96765.1"/>
    <property type="molecule type" value="Genomic_DNA"/>
</dbReference>
<feature type="transmembrane region" description="Helical" evidence="2">
    <location>
        <begin position="102"/>
        <end position="120"/>
    </location>
</feature>
<evidence type="ECO:0000313" key="5">
    <source>
        <dbReference type="Proteomes" id="UP000053429"/>
    </source>
</evidence>
<keyword evidence="2" id="KW-0472">Membrane</keyword>
<evidence type="ECO:0000256" key="1">
    <source>
        <dbReference type="SAM" id="MobiDB-lite"/>
    </source>
</evidence>
<evidence type="ECO:0000259" key="3">
    <source>
        <dbReference type="Pfam" id="PF20182"/>
    </source>
</evidence>
<keyword evidence="5" id="KW-1185">Reference proteome</keyword>
<feature type="region of interest" description="Disordered" evidence="1">
    <location>
        <begin position="334"/>
        <end position="353"/>
    </location>
</feature>
<protein>
    <recommendedName>
        <fullName evidence="3">DUF6545 domain-containing protein</fullName>
    </recommendedName>
</protein>
<dbReference type="RefSeq" id="WP_062722806.1">
    <property type="nucleotide sequence ID" value="NZ_KQ948935.1"/>
</dbReference>